<name>A0ACB7T2I0_HYAAI</name>
<keyword evidence="2" id="KW-1185">Reference proteome</keyword>
<accession>A0ACB7T2I0</accession>
<protein>
    <submittedName>
        <fullName evidence="1">Uncharacterized protein</fullName>
    </submittedName>
</protein>
<proteinExistence type="predicted"/>
<reference evidence="1" key="1">
    <citation type="submission" date="2020-05" db="EMBL/GenBank/DDBJ databases">
        <title>Large-scale comparative analyses of tick genomes elucidate their genetic diversity and vector capacities.</title>
        <authorList>
            <person name="Jia N."/>
            <person name="Wang J."/>
            <person name="Shi W."/>
            <person name="Du L."/>
            <person name="Sun Y."/>
            <person name="Zhan W."/>
            <person name="Jiang J."/>
            <person name="Wang Q."/>
            <person name="Zhang B."/>
            <person name="Ji P."/>
            <person name="Sakyi L.B."/>
            <person name="Cui X."/>
            <person name="Yuan T."/>
            <person name="Jiang B."/>
            <person name="Yang W."/>
            <person name="Lam T.T.-Y."/>
            <person name="Chang Q."/>
            <person name="Ding S."/>
            <person name="Wang X."/>
            <person name="Zhu J."/>
            <person name="Ruan X."/>
            <person name="Zhao L."/>
            <person name="Wei J."/>
            <person name="Que T."/>
            <person name="Du C."/>
            <person name="Cheng J."/>
            <person name="Dai P."/>
            <person name="Han X."/>
            <person name="Huang E."/>
            <person name="Gao Y."/>
            <person name="Liu J."/>
            <person name="Shao H."/>
            <person name="Ye R."/>
            <person name="Li L."/>
            <person name="Wei W."/>
            <person name="Wang X."/>
            <person name="Wang C."/>
            <person name="Yang T."/>
            <person name="Huo Q."/>
            <person name="Li W."/>
            <person name="Guo W."/>
            <person name="Chen H."/>
            <person name="Zhou L."/>
            <person name="Ni X."/>
            <person name="Tian J."/>
            <person name="Zhou Y."/>
            <person name="Sheng Y."/>
            <person name="Liu T."/>
            <person name="Pan Y."/>
            <person name="Xia L."/>
            <person name="Li J."/>
            <person name="Zhao F."/>
            <person name="Cao W."/>
        </authorList>
    </citation>
    <scope>NUCLEOTIDE SEQUENCE</scope>
    <source>
        <strain evidence="1">Hyas-2018</strain>
    </source>
</reference>
<organism evidence="1 2">
    <name type="scientific">Hyalomma asiaticum</name>
    <name type="common">Tick</name>
    <dbReference type="NCBI Taxonomy" id="266040"/>
    <lineage>
        <taxon>Eukaryota</taxon>
        <taxon>Metazoa</taxon>
        <taxon>Ecdysozoa</taxon>
        <taxon>Arthropoda</taxon>
        <taxon>Chelicerata</taxon>
        <taxon>Arachnida</taxon>
        <taxon>Acari</taxon>
        <taxon>Parasitiformes</taxon>
        <taxon>Ixodida</taxon>
        <taxon>Ixodoidea</taxon>
        <taxon>Ixodidae</taxon>
        <taxon>Hyalomminae</taxon>
        <taxon>Hyalomma</taxon>
    </lineage>
</organism>
<evidence type="ECO:0000313" key="2">
    <source>
        <dbReference type="Proteomes" id="UP000821845"/>
    </source>
</evidence>
<sequence length="185" mass="21063">MEAFAMTSFAVRRCWSSGFFRRSQRYRKPASEQRFLKRASRRPSLPSHPLSPLQMRRLSLCAVWSLPSLLALLLEAHHHRLRSDRVRRKFQQTTRSSSSLVASSASAASIMCSGTISVRGGPATLAYERRASSWPKRRETLYVERPEAERRFARSDDDVFSNTYLVWQVVLGKAGVCSQVRRAGS</sequence>
<evidence type="ECO:0000313" key="1">
    <source>
        <dbReference type="EMBL" id="KAH6940308.1"/>
    </source>
</evidence>
<dbReference type="Proteomes" id="UP000821845">
    <property type="component" value="Chromosome 2"/>
</dbReference>
<comment type="caution">
    <text evidence="1">The sequence shown here is derived from an EMBL/GenBank/DDBJ whole genome shotgun (WGS) entry which is preliminary data.</text>
</comment>
<gene>
    <name evidence="1" type="ORF">HPB50_026635</name>
</gene>
<dbReference type="EMBL" id="CM023482">
    <property type="protein sequence ID" value="KAH6940308.1"/>
    <property type="molecule type" value="Genomic_DNA"/>
</dbReference>